<dbReference type="EMBL" id="JAHGUI010000060">
    <property type="protein sequence ID" value="MBT2919819.1"/>
    <property type="molecule type" value="Genomic_DNA"/>
</dbReference>
<keyword evidence="1" id="KW-0472">Membrane</keyword>
<protein>
    <recommendedName>
        <fullName evidence="4">Holin</fullName>
    </recommendedName>
</protein>
<sequence>MNETGIKAALMSLADLAGLKKVGTSVAATIVSFGVNDVAQLVAIAVGIVSGCMAIRHYAVATQLNKAKLARLQAGDDTMMKSEETS</sequence>
<comment type="caution">
    <text evidence="2">The sequence shown here is derived from an EMBL/GenBank/DDBJ whole genome shotgun (WGS) entry which is preliminary data.</text>
</comment>
<evidence type="ECO:0000313" key="2">
    <source>
        <dbReference type="EMBL" id="MBT2919819.1"/>
    </source>
</evidence>
<organism evidence="2 3">
    <name type="scientific">Vibrio anguillarum</name>
    <name type="common">Listonella anguillarum</name>
    <dbReference type="NCBI Taxonomy" id="55601"/>
    <lineage>
        <taxon>Bacteria</taxon>
        <taxon>Pseudomonadati</taxon>
        <taxon>Pseudomonadota</taxon>
        <taxon>Gammaproteobacteria</taxon>
        <taxon>Vibrionales</taxon>
        <taxon>Vibrionaceae</taxon>
        <taxon>Vibrio</taxon>
    </lineage>
</organism>
<dbReference type="AlphaFoldDB" id="A0ABD4QX92"/>
<reference evidence="2 3" key="1">
    <citation type="journal article" date="2017" name="J. Fish Dis.">
        <title>Comparative assessment of Vibrio virulence in marine fish larvae.</title>
        <authorList>
            <person name="Ronneseth A."/>
            <person name="Castillo D."/>
            <person name="D'Alvise P."/>
            <person name="Tonnesen O."/>
            <person name="Haugland G."/>
            <person name="Grotkjaer T."/>
            <person name="Engell-Sorensen K."/>
            <person name="Norremark L."/>
            <person name="Bergh O."/>
            <person name="Wergeland H.I."/>
            <person name="Gram L."/>
        </authorList>
    </citation>
    <scope>NUCLEOTIDE SEQUENCE [LARGE SCALE GENOMIC DNA]</scope>
    <source>
        <strain evidence="2 3">90-11-286</strain>
    </source>
</reference>
<dbReference type="Proteomes" id="UP000078309">
    <property type="component" value="Unassembled WGS sequence"/>
</dbReference>
<evidence type="ECO:0008006" key="4">
    <source>
        <dbReference type="Google" id="ProtNLM"/>
    </source>
</evidence>
<dbReference type="RefSeq" id="WP_064626333.1">
    <property type="nucleotide sequence ID" value="NZ_JAHGUI010000060.1"/>
</dbReference>
<keyword evidence="1" id="KW-1133">Transmembrane helix</keyword>
<accession>A0ABD4QX92</accession>
<evidence type="ECO:0000313" key="3">
    <source>
        <dbReference type="Proteomes" id="UP000078309"/>
    </source>
</evidence>
<feature type="transmembrane region" description="Helical" evidence="1">
    <location>
        <begin position="38"/>
        <end position="59"/>
    </location>
</feature>
<evidence type="ECO:0000256" key="1">
    <source>
        <dbReference type="SAM" id="Phobius"/>
    </source>
</evidence>
<gene>
    <name evidence="2" type="ORF">PL14_14150</name>
</gene>
<keyword evidence="1" id="KW-0812">Transmembrane</keyword>
<name>A0ABD4QX92_VIBAN</name>
<proteinExistence type="predicted"/>